<reference evidence="1 2" key="1">
    <citation type="journal article" date="2018" name="Science">
        <title>The opium poppy genome and morphinan production.</title>
        <authorList>
            <person name="Guo L."/>
            <person name="Winzer T."/>
            <person name="Yang X."/>
            <person name="Li Y."/>
            <person name="Ning Z."/>
            <person name="He Z."/>
            <person name="Teodor R."/>
            <person name="Lu Y."/>
            <person name="Bowser T.A."/>
            <person name="Graham I.A."/>
            <person name="Ye K."/>
        </authorList>
    </citation>
    <scope>NUCLEOTIDE SEQUENCE [LARGE SCALE GENOMIC DNA]</scope>
    <source>
        <strain evidence="2">cv. HN1</strain>
        <tissue evidence="1">Leaves</tissue>
    </source>
</reference>
<protein>
    <submittedName>
        <fullName evidence="1">Uncharacterized protein</fullName>
    </submittedName>
</protein>
<evidence type="ECO:0000313" key="2">
    <source>
        <dbReference type="Proteomes" id="UP000316621"/>
    </source>
</evidence>
<dbReference type="AlphaFoldDB" id="A0A4Y7LCL5"/>
<dbReference type="Gramene" id="RZC82432">
    <property type="protein sequence ID" value="RZC82432"/>
    <property type="gene ID" value="C5167_045222"/>
</dbReference>
<organism evidence="1 2">
    <name type="scientific">Papaver somniferum</name>
    <name type="common">Opium poppy</name>
    <dbReference type="NCBI Taxonomy" id="3469"/>
    <lineage>
        <taxon>Eukaryota</taxon>
        <taxon>Viridiplantae</taxon>
        <taxon>Streptophyta</taxon>
        <taxon>Embryophyta</taxon>
        <taxon>Tracheophyta</taxon>
        <taxon>Spermatophyta</taxon>
        <taxon>Magnoliopsida</taxon>
        <taxon>Ranunculales</taxon>
        <taxon>Papaveraceae</taxon>
        <taxon>Papaveroideae</taxon>
        <taxon>Papaver</taxon>
    </lineage>
</organism>
<gene>
    <name evidence="1" type="ORF">C5167_045222</name>
</gene>
<sequence length="125" mass="14096">MASHRHHQQLQQPSLNSPYQGSGFAGHQNADYLAAWNCRNLVMLNHMFRPVQLLTLIVSTRAFWHSSGRGRTNMQVDPSIREGILKQDAAKACLLEGEEVPCCKGNEWCTSTTVYAEKYMIENAC</sequence>
<dbReference type="EMBL" id="CM010725">
    <property type="protein sequence ID" value="RZC82432.1"/>
    <property type="molecule type" value="Genomic_DNA"/>
</dbReference>
<accession>A0A4Y7LCL5</accession>
<dbReference type="Proteomes" id="UP000316621">
    <property type="component" value="Chromosome 11"/>
</dbReference>
<keyword evidence="2" id="KW-1185">Reference proteome</keyword>
<evidence type="ECO:0000313" key="1">
    <source>
        <dbReference type="EMBL" id="RZC82432.1"/>
    </source>
</evidence>
<proteinExistence type="predicted"/>
<name>A0A4Y7LCL5_PAPSO</name>